<protein>
    <submittedName>
        <fullName evidence="1">Uncharacterized protein</fullName>
    </submittedName>
</protein>
<accession>A0A0H4J0S9</accession>
<dbReference type="SUPFAM" id="SSF64076">
    <property type="entry name" value="MTH938-like"/>
    <property type="match status" value="1"/>
</dbReference>
<dbReference type="InterPro" id="IPR007523">
    <property type="entry name" value="NDUFAF3/AAMDC"/>
</dbReference>
<gene>
    <name evidence="1" type="ORF">VI33_00965</name>
</gene>
<reference evidence="1 2" key="1">
    <citation type="submission" date="2015-03" db="EMBL/GenBank/DDBJ databases">
        <title>Comparative analysis of the OM43 clade including a novel species from Red Sea uncovers genomic and metabolic diversity among marine methylotrophs.</title>
        <authorList>
            <person name="Jimenez-Infante F."/>
            <person name="Ngugi D.K."/>
            <person name="Vinu M."/>
            <person name="Alam I."/>
            <person name="Kamau A."/>
            <person name="Blom J."/>
            <person name="Bajic V.B."/>
            <person name="Stingl U."/>
        </authorList>
    </citation>
    <scope>NUCLEOTIDE SEQUENCE [LARGE SCALE GENOMIC DNA]</scope>
    <source>
        <strain evidence="1 2">MBRSH7</strain>
    </source>
</reference>
<dbReference type="OrthoDB" id="9800373at2"/>
<dbReference type="InterPro" id="IPR036748">
    <property type="entry name" value="MTH938-like_sf"/>
</dbReference>
<evidence type="ECO:0000313" key="1">
    <source>
        <dbReference type="EMBL" id="AKO65373.1"/>
    </source>
</evidence>
<dbReference type="Proteomes" id="UP000066549">
    <property type="component" value="Chromosome"/>
</dbReference>
<dbReference type="Gene3D" id="3.40.1230.10">
    <property type="entry name" value="MTH938-like"/>
    <property type="match status" value="1"/>
</dbReference>
<name>A0A0H4J0S9_9PROT</name>
<keyword evidence="2" id="KW-1185">Reference proteome</keyword>
<dbReference type="Pfam" id="PF04430">
    <property type="entry name" value="DUF498"/>
    <property type="match status" value="1"/>
</dbReference>
<sequence length="122" mass="14282">MKFHETTDKDLNYISAYEENWLKINNKRYNQSIIVLPNEVLSIEKQSSLEVAQLIKEIHKERSLELIIVASKNNIEFTRIAKYKEIISMQIGIEFMKLESGYRTFNITMSELREAALIVALN</sequence>
<dbReference type="AlphaFoldDB" id="A0A0H4J0S9"/>
<organism evidence="1 2">
    <name type="scientific">Methylophilales bacterium MBRS-H7</name>
    <dbReference type="NCBI Taxonomy" id="1623450"/>
    <lineage>
        <taxon>Bacteria</taxon>
        <taxon>Pseudomonadati</taxon>
        <taxon>Pseudomonadota</taxon>
        <taxon>Betaproteobacteria</taxon>
        <taxon>Nitrosomonadales</taxon>
        <taxon>OM43 clade</taxon>
    </lineage>
</organism>
<dbReference type="EMBL" id="CP011002">
    <property type="protein sequence ID" value="AKO65373.1"/>
    <property type="molecule type" value="Genomic_DNA"/>
</dbReference>
<evidence type="ECO:0000313" key="2">
    <source>
        <dbReference type="Proteomes" id="UP000066549"/>
    </source>
</evidence>
<proteinExistence type="predicted"/>